<evidence type="ECO:0000256" key="1">
    <source>
        <dbReference type="SAM" id="MobiDB-lite"/>
    </source>
</evidence>
<evidence type="ECO:0008006" key="4">
    <source>
        <dbReference type="Google" id="ProtNLM"/>
    </source>
</evidence>
<keyword evidence="3" id="KW-1185">Reference proteome</keyword>
<dbReference type="OrthoDB" id="74460at2759"/>
<feature type="region of interest" description="Disordered" evidence="1">
    <location>
        <begin position="98"/>
        <end position="151"/>
    </location>
</feature>
<dbReference type="AlphaFoldDB" id="A0A6H0Y0F6"/>
<feature type="compositionally biased region" description="Polar residues" evidence="1">
    <location>
        <begin position="49"/>
        <end position="73"/>
    </location>
</feature>
<dbReference type="PANTHER" id="PTHR21054">
    <property type="entry name" value="ZINC METALLOPROTEINASE-RELATED"/>
    <property type="match status" value="1"/>
</dbReference>
<feature type="compositionally biased region" description="Basic and acidic residues" evidence="1">
    <location>
        <begin position="600"/>
        <end position="611"/>
    </location>
</feature>
<dbReference type="InterPro" id="IPR021917">
    <property type="entry name" value="Unchr_Zn-peptidase-like"/>
</dbReference>
<evidence type="ECO:0000313" key="3">
    <source>
        <dbReference type="Proteomes" id="UP000503462"/>
    </source>
</evidence>
<dbReference type="EMBL" id="CP051142">
    <property type="protein sequence ID" value="QIX00130.1"/>
    <property type="molecule type" value="Genomic_DNA"/>
</dbReference>
<feature type="region of interest" description="Disordered" evidence="1">
    <location>
        <begin position="46"/>
        <end position="73"/>
    </location>
</feature>
<gene>
    <name evidence="2" type="ORF">AMS68_005647</name>
</gene>
<feature type="compositionally biased region" description="Polar residues" evidence="1">
    <location>
        <begin position="127"/>
        <end position="147"/>
    </location>
</feature>
<reference evidence="2 3" key="1">
    <citation type="journal article" date="2016" name="Sci. Rep.">
        <title>Peltaster fructicola genome reveals evolution from an invasive phytopathogen to an ectophytic parasite.</title>
        <authorList>
            <person name="Xu C."/>
            <person name="Chen H."/>
            <person name="Gleason M.L."/>
            <person name="Xu J.R."/>
            <person name="Liu H."/>
            <person name="Zhang R."/>
            <person name="Sun G."/>
        </authorList>
    </citation>
    <scope>NUCLEOTIDE SEQUENCE [LARGE SCALE GENOMIC DNA]</scope>
    <source>
        <strain evidence="2 3">LNHT1506</strain>
    </source>
</reference>
<dbReference type="Proteomes" id="UP000503462">
    <property type="component" value="Chromosome 4"/>
</dbReference>
<dbReference type="InterPro" id="IPR053002">
    <property type="entry name" value="Metalloproteinase_M10B"/>
</dbReference>
<feature type="region of interest" description="Disordered" evidence="1">
    <location>
        <begin position="600"/>
        <end position="623"/>
    </location>
</feature>
<dbReference type="PANTHER" id="PTHR21054:SF2">
    <property type="entry name" value="MIP04191P"/>
    <property type="match status" value="1"/>
</dbReference>
<dbReference type="Pfam" id="PF12044">
    <property type="entry name" value="Metallopep"/>
    <property type="match status" value="1"/>
</dbReference>
<protein>
    <recommendedName>
        <fullName evidence="4">Jacalin-type lectin domain-containing protein</fullName>
    </recommendedName>
</protein>
<sequence length="790" mass="88683">MFTFTFSRCQALLRNRRSTEAMPSFIDTLSLRRKSKASFKVAEIDVPSPDSTSLSNDGSNDKPSTQRNKSSSTLSSFFGRAHLLHILLDASLDHKPPFHGHEQRLRPWPYTTTNPETDRDSRRVTASDISASPATETEPATRQTPATSPWAPRVLSVSDGSWVHQKVLLIFGQCADPQQPLDGTLTVHHHQNNFPAQQWPVNDSHFKALVCLQPGPNRLRLEFTSPRLQAPGSNNAHTSWIHINYLPLNDSPPIQLCILLAKDSDETYDAVPERVAKEGNDLAMAIKKFRLCAYLWQAFTAEQMHRQGFGRRCYRYEEEWQLGTLAYKDSEAGTMRNEAKIHVIRLDKTVAEIRDLDLAQQYEGAKRNGELYSIAYDAVLNYFRAQSGRPQYVSCMFMDTKWDKDVGTVRGHAALGGGDDTIKLAIFGSHCLQSYPAHLDEVVPAFSDCTRTDTNHVANDCGEAGSSWEAANIGIGAHLHETGHLLGCPHQESGVMLRDYTTFNRTFVTREPYSTRTRQPGQRLILPQDECEWHRLDTLRFRYHPCFRIPNDPATTDTTTQVWGVENNSILVTNQAGIAWIEFFPEGDDECHHWIEYSEHGTTRSRDRDSDYGPNGPPKQVTLSDQTIKDRLPAEKRGRKLRIDIFSCNGERHEVKDVYSLYSKEARYKLPDGRPGFKSSKLGSSAMEGSQPQEMIFSTAWKQKEPLLSVRIYHGAALDGMEFFYEGGKRLLFGKRGGKEGGDDFALNIWKGETIIDSPSALATTSMASRFSPAMAAVATSTAAKAVLCE</sequence>
<evidence type="ECO:0000313" key="2">
    <source>
        <dbReference type="EMBL" id="QIX00130.1"/>
    </source>
</evidence>
<dbReference type="GO" id="GO:0005737">
    <property type="term" value="C:cytoplasm"/>
    <property type="evidence" value="ECO:0007669"/>
    <property type="project" value="TreeGrafter"/>
</dbReference>
<name>A0A6H0Y0F6_9PEZI</name>
<proteinExistence type="predicted"/>
<organism evidence="2 3">
    <name type="scientific">Peltaster fructicola</name>
    <dbReference type="NCBI Taxonomy" id="286661"/>
    <lineage>
        <taxon>Eukaryota</taxon>
        <taxon>Fungi</taxon>
        <taxon>Dikarya</taxon>
        <taxon>Ascomycota</taxon>
        <taxon>Pezizomycotina</taxon>
        <taxon>Dothideomycetes</taxon>
        <taxon>Dothideomycetes incertae sedis</taxon>
        <taxon>Peltaster</taxon>
    </lineage>
</organism>
<accession>A0A6H0Y0F6</accession>
<feature type="compositionally biased region" description="Basic and acidic residues" evidence="1">
    <location>
        <begin position="116"/>
        <end position="125"/>
    </location>
</feature>